<evidence type="ECO:0008006" key="5">
    <source>
        <dbReference type="Google" id="ProtNLM"/>
    </source>
</evidence>
<dbReference type="PROSITE" id="PS50294">
    <property type="entry name" value="WD_REPEATS_REGION"/>
    <property type="match status" value="1"/>
</dbReference>
<evidence type="ECO:0000256" key="2">
    <source>
        <dbReference type="ARBA" id="ARBA00022737"/>
    </source>
</evidence>
<protein>
    <recommendedName>
        <fullName evidence="5">WD40 repeat domain-containing protein</fullName>
    </recommendedName>
</protein>
<dbReference type="InterPro" id="IPR001680">
    <property type="entry name" value="WD40_rpt"/>
</dbReference>
<dbReference type="Gene3D" id="2.130.10.10">
    <property type="entry name" value="YVTN repeat-like/Quinoprotein amine dehydrogenase"/>
    <property type="match status" value="1"/>
</dbReference>
<keyword evidence="2" id="KW-0677">Repeat</keyword>
<dbReference type="PROSITE" id="PS50082">
    <property type="entry name" value="WD_REPEATS_2"/>
    <property type="match status" value="1"/>
</dbReference>
<dbReference type="InterPro" id="IPR036322">
    <property type="entry name" value="WD40_repeat_dom_sf"/>
</dbReference>
<dbReference type="SMART" id="SM00320">
    <property type="entry name" value="WD40"/>
    <property type="match status" value="1"/>
</dbReference>
<evidence type="ECO:0000256" key="3">
    <source>
        <dbReference type="PROSITE-ProRule" id="PRU00221"/>
    </source>
</evidence>
<geneLocation type="plasmid" evidence="4">
    <name>p82_LEO_62</name>
</geneLocation>
<evidence type="ECO:0000313" key="4">
    <source>
        <dbReference type="EMBL" id="WNL35111.1"/>
    </source>
</evidence>
<dbReference type="Pfam" id="PF00400">
    <property type="entry name" value="WD40"/>
    <property type="match status" value="2"/>
</dbReference>
<organism evidence="4">
    <name type="scientific">Arcobacter cryaerophilus gv. pseudocryaerophilus</name>
    <dbReference type="NCBI Taxonomy" id="2933791"/>
    <lineage>
        <taxon>Bacteria</taxon>
        <taxon>Pseudomonadati</taxon>
        <taxon>Campylobacterota</taxon>
        <taxon>Epsilonproteobacteria</taxon>
        <taxon>Campylobacterales</taxon>
        <taxon>Arcobacteraceae</taxon>
        <taxon>Aliarcobacter</taxon>
    </lineage>
</organism>
<feature type="repeat" description="WD" evidence="3">
    <location>
        <begin position="16"/>
        <end position="57"/>
    </location>
</feature>
<dbReference type="PROSITE" id="PS00678">
    <property type="entry name" value="WD_REPEATS_1"/>
    <property type="match status" value="1"/>
</dbReference>
<evidence type="ECO:0000256" key="1">
    <source>
        <dbReference type="ARBA" id="ARBA00022574"/>
    </source>
</evidence>
<keyword evidence="4" id="KW-0614">Plasmid</keyword>
<dbReference type="PANTHER" id="PTHR22847">
    <property type="entry name" value="WD40 REPEAT PROTEIN"/>
    <property type="match status" value="1"/>
</dbReference>
<dbReference type="EMBL" id="CP134857">
    <property type="protein sequence ID" value="WNL35111.1"/>
    <property type="molecule type" value="Genomic_DNA"/>
</dbReference>
<dbReference type="RefSeq" id="WP_390871704.1">
    <property type="nucleotide sequence ID" value="NZ_CP128653.1"/>
</dbReference>
<sequence length="79" mass="8740">MIETLSQLAFKPYISNKGHSDSVNSIVISPDKKYIVSASEDKTIKVWDFNSGECLSTIYGYSGLLNALTISPDGKYIIY</sequence>
<dbReference type="Proteomes" id="UP001305220">
    <property type="component" value="Plasmid p82_LEO_62"/>
</dbReference>
<dbReference type="InterPro" id="IPR015943">
    <property type="entry name" value="WD40/YVTN_repeat-like_dom_sf"/>
</dbReference>
<accession>A0AA96DTY0</accession>
<name>A0AA96DTY0_9BACT</name>
<dbReference type="PANTHER" id="PTHR22847:SF637">
    <property type="entry name" value="WD REPEAT DOMAIN 5B"/>
    <property type="match status" value="1"/>
</dbReference>
<gene>
    <name evidence="4" type="ORF">RMP68_11210</name>
</gene>
<proteinExistence type="predicted"/>
<reference evidence="4" key="1">
    <citation type="submission" date="2023-09" db="EMBL/GenBank/DDBJ databases">
        <title>Arcobacter tbilisiensis sp. nov. isolated from chicken meat in Tbilisi, Georgia.</title>
        <authorList>
            <person name="Matthias R."/>
            <person name="Zautner A.E."/>
        </authorList>
    </citation>
    <scope>NUCLEOTIDE SEQUENCE</scope>
    <source>
        <strain evidence="4">LEO 62</strain>
        <plasmid evidence="4">p82_LEO_62</plasmid>
    </source>
</reference>
<dbReference type="AlphaFoldDB" id="A0AA96DTY0"/>
<dbReference type="SUPFAM" id="SSF50978">
    <property type="entry name" value="WD40 repeat-like"/>
    <property type="match status" value="1"/>
</dbReference>
<keyword evidence="1 3" id="KW-0853">WD repeat</keyword>
<dbReference type="InterPro" id="IPR019775">
    <property type="entry name" value="WD40_repeat_CS"/>
</dbReference>